<keyword evidence="1" id="KW-0285">Flavoprotein</keyword>
<feature type="binding site" evidence="1">
    <location>
        <begin position="205"/>
        <end position="207"/>
    </location>
    <ligand>
        <name>FAD</name>
        <dbReference type="ChEBI" id="CHEBI:57692"/>
        <note>ligand shared between neighboring subunits</note>
    </ligand>
</feature>
<protein>
    <recommendedName>
        <fullName evidence="1">Flavin-dependent thymidylate synthase</fullName>
        <shortName evidence="1">FDTS</shortName>
        <ecNumber evidence="1">2.1.1.148</ecNumber>
    </recommendedName>
    <alternativeName>
        <fullName evidence="1">FAD-dependent thymidylate synthase</fullName>
    </alternativeName>
    <alternativeName>
        <fullName evidence="1">Thymidylate synthase ThyX</fullName>
        <shortName evidence="1">TS</shortName>
        <shortName evidence="1">TSase</shortName>
    </alternativeName>
</protein>
<feature type="binding site" description="in other chain" evidence="1">
    <location>
        <position position="189"/>
    </location>
    <ligand>
        <name>dUMP</name>
        <dbReference type="ChEBI" id="CHEBI:246422"/>
        <note>ligand shared between dimeric partners</note>
    </ligand>
</feature>
<gene>
    <name evidence="1" type="primary">thyX</name>
    <name evidence="2" type="ORF">A2393_00300</name>
</gene>
<feature type="binding site" evidence="1">
    <location>
        <position position="80"/>
    </location>
    <ligand>
        <name>FAD</name>
        <dbReference type="ChEBI" id="CHEBI:57692"/>
        <note>ligand shared between neighboring subunits</note>
    </ligand>
</feature>
<feature type="binding site" evidence="1">
    <location>
        <position position="211"/>
    </location>
    <ligand>
        <name>FAD</name>
        <dbReference type="ChEBI" id="CHEBI:57692"/>
        <note>ligand shared between neighboring subunits</note>
    </ligand>
</feature>
<dbReference type="GO" id="GO:0050660">
    <property type="term" value="F:flavin adenine dinucleotide binding"/>
    <property type="evidence" value="ECO:0007669"/>
    <property type="project" value="UniProtKB-UniRule"/>
</dbReference>
<proteinExistence type="inferred from homology"/>
<keyword evidence="1" id="KW-0489">Methyltransferase</keyword>
<dbReference type="HAMAP" id="MF_01408">
    <property type="entry name" value="ThyX"/>
    <property type="match status" value="1"/>
</dbReference>
<dbReference type="AlphaFoldDB" id="A0A1F8D006"/>
<feature type="binding site" evidence="1">
    <location>
        <begin position="100"/>
        <end position="103"/>
    </location>
    <ligand>
        <name>dUMP</name>
        <dbReference type="ChEBI" id="CHEBI:246422"/>
        <note>ligand shared between dimeric partners</note>
    </ligand>
</feature>
<feature type="binding site" evidence="1">
    <location>
        <position position="216"/>
    </location>
    <ligand>
        <name>dUMP</name>
        <dbReference type="ChEBI" id="CHEBI:246422"/>
        <note>ligand shared between dimeric partners</note>
    </ligand>
</feature>
<dbReference type="Pfam" id="PF02511">
    <property type="entry name" value="Thy1"/>
    <property type="match status" value="1"/>
</dbReference>
<comment type="cofactor">
    <cofactor evidence="1">
        <name>FAD</name>
        <dbReference type="ChEBI" id="CHEBI:57692"/>
    </cofactor>
    <text evidence="1">Binds 4 FAD per tetramer. Each FAD binding site is formed by three monomers.</text>
</comment>
<feature type="binding site" evidence="1">
    <location>
        <begin position="103"/>
        <end position="105"/>
    </location>
    <ligand>
        <name>FAD</name>
        <dbReference type="ChEBI" id="CHEBI:57692"/>
        <note>ligand shared between neighboring subunits</note>
    </ligand>
</feature>
<comment type="catalytic activity">
    <reaction evidence="1">
        <text>dUMP + (6R)-5,10-methylene-5,6,7,8-tetrahydrofolate + NADPH + H(+) = dTMP + (6S)-5,6,7,8-tetrahydrofolate + NADP(+)</text>
        <dbReference type="Rhea" id="RHEA:29043"/>
        <dbReference type="ChEBI" id="CHEBI:15378"/>
        <dbReference type="ChEBI" id="CHEBI:15636"/>
        <dbReference type="ChEBI" id="CHEBI:57453"/>
        <dbReference type="ChEBI" id="CHEBI:57783"/>
        <dbReference type="ChEBI" id="CHEBI:58349"/>
        <dbReference type="ChEBI" id="CHEBI:63528"/>
        <dbReference type="ChEBI" id="CHEBI:246422"/>
        <dbReference type="EC" id="2.1.1.148"/>
    </reaction>
</comment>
<feature type="binding site" evidence="1">
    <location>
        <position position="111"/>
    </location>
    <ligand>
        <name>FAD</name>
        <dbReference type="ChEBI" id="CHEBI:57692"/>
        <note>ligand shared between neighboring subunits</note>
    </ligand>
</feature>
<dbReference type="InterPro" id="IPR036098">
    <property type="entry name" value="Thymidylate_synthase_ThyX_sf"/>
</dbReference>
<dbReference type="GO" id="GO:0006231">
    <property type="term" value="P:dTMP biosynthetic process"/>
    <property type="evidence" value="ECO:0007669"/>
    <property type="project" value="UniProtKB-UniRule"/>
</dbReference>
<evidence type="ECO:0000313" key="3">
    <source>
        <dbReference type="Proteomes" id="UP000178937"/>
    </source>
</evidence>
<dbReference type="GO" id="GO:0006235">
    <property type="term" value="P:dTTP biosynthetic process"/>
    <property type="evidence" value="ECO:0007669"/>
    <property type="project" value="UniProtKB-UniRule"/>
</dbReference>
<feature type="active site" description="Involved in ionization of N3 of dUMP, leading to its activation" evidence="1">
    <location>
        <position position="216"/>
    </location>
</feature>
<dbReference type="SUPFAM" id="SSF69796">
    <property type="entry name" value="Thymidylate synthase-complementing protein Thy1"/>
    <property type="match status" value="1"/>
</dbReference>
<keyword evidence="1" id="KW-0521">NADP</keyword>
<name>A0A1F8D006_9BACT</name>
<dbReference type="Proteomes" id="UP000178937">
    <property type="component" value="Unassembled WGS sequence"/>
</dbReference>
<comment type="pathway">
    <text evidence="1">Pyrimidine metabolism; dTTP biosynthesis.</text>
</comment>
<dbReference type="PANTHER" id="PTHR34934:SF1">
    <property type="entry name" value="FLAVIN-DEPENDENT THYMIDYLATE SYNTHASE"/>
    <property type="match status" value="1"/>
</dbReference>
<dbReference type="GO" id="GO:0004799">
    <property type="term" value="F:thymidylate synthase activity"/>
    <property type="evidence" value="ECO:0007669"/>
    <property type="project" value="TreeGrafter"/>
</dbReference>
<dbReference type="UniPathway" id="UPA00575"/>
<dbReference type="PROSITE" id="PS51331">
    <property type="entry name" value="THYX"/>
    <property type="match status" value="1"/>
</dbReference>
<comment type="caution">
    <text evidence="2">The sequence shown here is derived from an EMBL/GenBank/DDBJ whole genome shotgun (WGS) entry which is preliminary data.</text>
</comment>
<keyword evidence="1" id="KW-0808">Transferase</keyword>
<dbReference type="STRING" id="1802540.A2393_00300"/>
<keyword evidence="1" id="KW-0274">FAD</keyword>
<keyword evidence="1" id="KW-0545">Nucleotide biosynthesis</keyword>
<dbReference type="NCBIfam" id="TIGR02170">
    <property type="entry name" value="thyX"/>
    <property type="match status" value="1"/>
</dbReference>
<accession>A0A1F8D006</accession>
<evidence type="ECO:0000313" key="2">
    <source>
        <dbReference type="EMBL" id="OGM81115.1"/>
    </source>
</evidence>
<reference evidence="2 3" key="1">
    <citation type="journal article" date="2016" name="Nat. Commun.">
        <title>Thousands of microbial genomes shed light on interconnected biogeochemical processes in an aquifer system.</title>
        <authorList>
            <person name="Anantharaman K."/>
            <person name="Brown C.T."/>
            <person name="Hug L.A."/>
            <person name="Sharon I."/>
            <person name="Castelle C.J."/>
            <person name="Probst A.J."/>
            <person name="Thomas B.C."/>
            <person name="Singh A."/>
            <person name="Wilkins M.J."/>
            <person name="Karaoz U."/>
            <person name="Brodie E.L."/>
            <person name="Williams K.H."/>
            <person name="Hubbard S.S."/>
            <person name="Banfield J.F."/>
        </authorList>
    </citation>
    <scope>NUCLEOTIDE SEQUENCE [LARGE SCALE GENOMIC DNA]</scope>
</reference>
<dbReference type="GO" id="GO:0032259">
    <property type="term" value="P:methylation"/>
    <property type="evidence" value="ECO:0007669"/>
    <property type="project" value="UniProtKB-KW"/>
</dbReference>
<dbReference type="EC" id="2.1.1.148" evidence="1"/>
<organism evidence="2 3">
    <name type="scientific">Candidatus Woesebacteria bacterium RIFOXYB1_FULL_41_13</name>
    <dbReference type="NCBI Taxonomy" id="1802540"/>
    <lineage>
        <taxon>Bacteria</taxon>
        <taxon>Candidatus Woeseibacteriota</taxon>
    </lineage>
</organism>
<dbReference type="EMBL" id="MGIA01000017">
    <property type="protein sequence ID" value="OGM81115.1"/>
    <property type="molecule type" value="Genomic_DNA"/>
</dbReference>
<evidence type="ECO:0000256" key="1">
    <source>
        <dbReference type="HAMAP-Rule" id="MF_01408"/>
    </source>
</evidence>
<dbReference type="Gene3D" id="3.30.1360.170">
    <property type="match status" value="1"/>
</dbReference>
<dbReference type="CDD" id="cd20175">
    <property type="entry name" value="ThyX"/>
    <property type="match status" value="1"/>
</dbReference>
<comment type="subunit">
    <text evidence="1">Homotetramer.</text>
</comment>
<dbReference type="GO" id="GO:0070402">
    <property type="term" value="F:NADPH binding"/>
    <property type="evidence" value="ECO:0007669"/>
    <property type="project" value="TreeGrafter"/>
</dbReference>
<sequence>MIEIEGRTSELTKRPVNHGAEEWLGKPIEILDHGFVYLVDYMGNDEAIEQAARVSYGSGTRQVNETTGLLRYLMRGEHTSPYEMVEFKFHAKMPIFVARQWVRHRTASINEQSARYSVVESEFYIPDPEVISVQSVDNKQGRGANVSTGYAEEIRVKLSDYYSGAHNLYDLLLNGEGEDRPGIARELARIPLPVATYTEWYWKIDLHNLLHFLKLRMDPHAQWEMRQYANAMAEIVKNSVPICWKAFEDYQLKATKLTRPEKDVIASLISGMEFSEEQVLSAAGRVGLSNKREVSEMVGKFRELGLIK</sequence>
<comment type="function">
    <text evidence="1">Catalyzes the reductive methylation of 2'-deoxyuridine-5'-monophosphate (dUMP) to 2'-deoxythymidine-5'-monophosphate (dTMP) while utilizing 5,10-methylenetetrahydrofolate (mTHF) as the methyl donor, and NADPH and FADH(2) as the reductant.</text>
</comment>
<feature type="binding site" description="in other chain" evidence="1">
    <location>
        <begin position="111"/>
        <end position="115"/>
    </location>
    <ligand>
        <name>dUMP</name>
        <dbReference type="ChEBI" id="CHEBI:246422"/>
        <note>ligand shared between dimeric partners</note>
    </ligand>
</feature>
<dbReference type="PANTHER" id="PTHR34934">
    <property type="entry name" value="FLAVIN-DEPENDENT THYMIDYLATE SYNTHASE"/>
    <property type="match status" value="1"/>
</dbReference>
<dbReference type="GO" id="GO:0050797">
    <property type="term" value="F:thymidylate synthase (FAD) activity"/>
    <property type="evidence" value="ECO:0007669"/>
    <property type="project" value="UniProtKB-UniRule"/>
</dbReference>
<dbReference type="InterPro" id="IPR003669">
    <property type="entry name" value="Thymidylate_synthase_ThyX"/>
</dbReference>
<comment type="similarity">
    <text evidence="1">Belongs to the thymidylate synthase ThyX family.</text>
</comment>